<evidence type="ECO:0000313" key="4">
    <source>
        <dbReference type="EMBL" id="MBO0449708.1"/>
    </source>
</evidence>
<dbReference type="RefSeq" id="WP_206903792.1">
    <property type="nucleotide sequence ID" value="NZ_JAFLVT010000011.1"/>
</dbReference>
<dbReference type="PANTHER" id="PTHR30185:SF18">
    <property type="entry name" value="TRANSCRIPTIONAL REGULATOR MTLR"/>
    <property type="match status" value="1"/>
</dbReference>
<organism evidence="4 5">
    <name type="scientific">Candidatus Enterococcus myersii</name>
    <dbReference type="NCBI Taxonomy" id="2815322"/>
    <lineage>
        <taxon>Bacteria</taxon>
        <taxon>Bacillati</taxon>
        <taxon>Bacillota</taxon>
        <taxon>Bacilli</taxon>
        <taxon>Lactobacillales</taxon>
        <taxon>Enterococcaceae</taxon>
        <taxon>Enterococcus</taxon>
    </lineage>
</organism>
<proteinExistence type="predicted"/>
<comment type="caution">
    <text evidence="4">The sequence shown here is derived from an EMBL/GenBank/DDBJ whole genome shotgun (WGS) entry which is preliminary data.</text>
</comment>
<sequence length="501" mass="58326">METQAAIQNHLLKKKNRIKLNIFKFLADLDFPITTHFIANRFKISEANLTVYLQELKKDLFQIDYPVKAIKKENKFIFLDIASQDCARLYYQLFTNYCEAATNYIILTSLLDKSNTSITKISQATHFSAPHVYSKMKEINNFLALYGITINFAANGTKKISGSEIQIQYCMLDIYWNIHTNTGPIFHAQKNANRNQVLRTYFTDRIILELNSSMLDKLFVIFQSVHTYFPVTSLTEFRASLKNLENFSSLFIQSFDIVKEQAPVTQDQRYLINLLARLSLAKIDSPTLNHKQYLQLKNLQAPIFLATKDLLTDFISQFNLLVPLEELELYTLNFIRHQLYAKLFVPTQPNTTLPSSSLQNELNHGIIQQKISAFYQDFANTQNHVIKKYDSDWMIEDLLHFYDRFKPTSKIQIGVNYTRDYYVADDLCAQLEHIFGTDQLLFKRRVFSQCDIIITDCPLTDVRYEAKIIYLLESQLDQAALQSLIKKVANQIFILRTKNSF</sequence>
<name>A0ABS3H982_9ENTE</name>
<evidence type="ECO:0000259" key="3">
    <source>
        <dbReference type="Pfam" id="PF05043"/>
    </source>
</evidence>
<evidence type="ECO:0000256" key="2">
    <source>
        <dbReference type="ARBA" id="ARBA00023163"/>
    </source>
</evidence>
<dbReference type="InterPro" id="IPR007737">
    <property type="entry name" value="Mga_HTH"/>
</dbReference>
<reference evidence="4 5" key="1">
    <citation type="submission" date="2021-03" db="EMBL/GenBank/DDBJ databases">
        <title>Enterococcal diversity collection.</title>
        <authorList>
            <person name="Gilmore M.S."/>
            <person name="Schwartzman J."/>
            <person name="Van Tyne D."/>
            <person name="Martin M."/>
            <person name="Earl A.M."/>
            <person name="Manson A.L."/>
            <person name="Straub T."/>
            <person name="Salamzade R."/>
            <person name="Saavedra J."/>
            <person name="Lebreton F."/>
            <person name="Prichula J."/>
            <person name="Schaufler K."/>
            <person name="Gaca A."/>
            <person name="Sgardioli B."/>
            <person name="Wagenaar J."/>
            <person name="Strong T."/>
        </authorList>
    </citation>
    <scope>NUCLEOTIDE SEQUENCE [LARGE SCALE GENOMIC DNA]</scope>
    <source>
        <strain evidence="4 5">MJM12</strain>
    </source>
</reference>
<dbReference type="InterPro" id="IPR050661">
    <property type="entry name" value="BglG_antiterminators"/>
</dbReference>
<evidence type="ECO:0000256" key="1">
    <source>
        <dbReference type="ARBA" id="ARBA00023015"/>
    </source>
</evidence>
<accession>A0ABS3H982</accession>
<keyword evidence="2" id="KW-0804">Transcription</keyword>
<dbReference type="PANTHER" id="PTHR30185">
    <property type="entry name" value="CRYPTIC BETA-GLUCOSIDE BGL OPERON ANTITERMINATOR"/>
    <property type="match status" value="1"/>
</dbReference>
<gene>
    <name evidence="4" type="ORF">JZO76_09170</name>
</gene>
<feature type="domain" description="Mga helix-turn-helix" evidence="3">
    <location>
        <begin position="93"/>
        <end position="175"/>
    </location>
</feature>
<dbReference type="Pfam" id="PF05043">
    <property type="entry name" value="Mga"/>
    <property type="match status" value="1"/>
</dbReference>
<keyword evidence="5" id="KW-1185">Reference proteome</keyword>
<dbReference type="EMBL" id="JAFLVT010000011">
    <property type="protein sequence ID" value="MBO0449708.1"/>
    <property type="molecule type" value="Genomic_DNA"/>
</dbReference>
<dbReference type="Proteomes" id="UP000664256">
    <property type="component" value="Unassembled WGS sequence"/>
</dbReference>
<protein>
    <submittedName>
        <fullName evidence="4">Helix-turn-helix domain-containing protein</fullName>
    </submittedName>
</protein>
<keyword evidence="1" id="KW-0805">Transcription regulation</keyword>
<evidence type="ECO:0000313" key="5">
    <source>
        <dbReference type="Proteomes" id="UP000664256"/>
    </source>
</evidence>